<name>A0A8J6TJJ3_9CHLR</name>
<feature type="domain" description="GGDEF" evidence="3">
    <location>
        <begin position="318"/>
        <end position="457"/>
    </location>
</feature>
<dbReference type="NCBIfam" id="TIGR00254">
    <property type="entry name" value="GGDEF"/>
    <property type="match status" value="1"/>
</dbReference>
<proteinExistence type="predicted"/>
<dbReference type="Proteomes" id="UP000614469">
    <property type="component" value="Unassembled WGS sequence"/>
</dbReference>
<organism evidence="4 5">
    <name type="scientific">Candidatus Desulfolinea nitratireducens</name>
    <dbReference type="NCBI Taxonomy" id="2841698"/>
    <lineage>
        <taxon>Bacteria</taxon>
        <taxon>Bacillati</taxon>
        <taxon>Chloroflexota</taxon>
        <taxon>Anaerolineae</taxon>
        <taxon>Anaerolineales</taxon>
        <taxon>Anaerolineales incertae sedis</taxon>
        <taxon>Candidatus Desulfolinea</taxon>
    </lineage>
</organism>
<accession>A0A8J6TJJ3</accession>
<evidence type="ECO:0000259" key="3">
    <source>
        <dbReference type="PROSITE" id="PS50887"/>
    </source>
</evidence>
<dbReference type="InterPro" id="IPR008984">
    <property type="entry name" value="SMAD_FHA_dom_sf"/>
</dbReference>
<dbReference type="InterPro" id="IPR000160">
    <property type="entry name" value="GGDEF_dom"/>
</dbReference>
<dbReference type="SUPFAM" id="SSF55073">
    <property type="entry name" value="Nucleotide cyclase"/>
    <property type="match status" value="1"/>
</dbReference>
<dbReference type="InterPro" id="IPR029016">
    <property type="entry name" value="GAF-like_dom_sf"/>
</dbReference>
<evidence type="ECO:0000259" key="1">
    <source>
        <dbReference type="PROSITE" id="PS50006"/>
    </source>
</evidence>
<dbReference type="SUPFAM" id="SSF55781">
    <property type="entry name" value="GAF domain-like"/>
    <property type="match status" value="1"/>
</dbReference>
<feature type="domain" description="EAL" evidence="2">
    <location>
        <begin position="466"/>
        <end position="722"/>
    </location>
</feature>
<evidence type="ECO:0000313" key="4">
    <source>
        <dbReference type="EMBL" id="MBC8335607.1"/>
    </source>
</evidence>
<gene>
    <name evidence="4" type="ORF">H8E29_10100</name>
</gene>
<dbReference type="Pfam" id="PF00990">
    <property type="entry name" value="GGDEF"/>
    <property type="match status" value="1"/>
</dbReference>
<dbReference type="CDD" id="cd01949">
    <property type="entry name" value="GGDEF"/>
    <property type="match status" value="1"/>
</dbReference>
<dbReference type="SUPFAM" id="SSF141868">
    <property type="entry name" value="EAL domain-like"/>
    <property type="match status" value="1"/>
</dbReference>
<dbReference type="InterPro" id="IPR043128">
    <property type="entry name" value="Rev_trsase/Diguanyl_cyclase"/>
</dbReference>
<dbReference type="PROSITE" id="PS50883">
    <property type="entry name" value="EAL"/>
    <property type="match status" value="1"/>
</dbReference>
<dbReference type="PROSITE" id="PS50887">
    <property type="entry name" value="GGDEF"/>
    <property type="match status" value="1"/>
</dbReference>
<sequence>MAENTGKIEWLLITRSTNNDLQKYSIEPGQNTIGREADNTIVLHDDTASSYHAKIEYDPIINKVSIQDFDSTNGTFVNGNRINRDQPLHHDDRIRFGICLFTIIQSGSLSHYRPYTNHLRNKVTTELILESNDHYGHLLYDVGQRLVNISDLEIALSEISELIKGVITAEDCQIIMANQFEKLTEKGIPSSIAQKAFDNKTATLFSNNHDEFPDSEENSVTVQSKAPLLLVPVIIDDEVVALIFARKSIGSSTNFYNRDLQLVLAISNQVAMSIQRNQIQTDLLHNSHHDALTGLPNRKLFLDSLNQSIAQSRQRKAVDFAVLFLDIDDFKVVNDSLGHGIGDQLLLAVAERLKKNIHSVDADTQTAVIARFGGDEFAILLNDVKESLFSISTANRLREALSKPFIIKGKQIFATVSIGVAVSTIGYESPEDILQDADIAMYQAKELGKARVEIYDKSMRDRALERMRIGTALRQGVLQKEFRLHYQPIISMETGHIAGYEALMRWYAPNKGILYPSDFMDSIDTAGLIYTTDHWALQNACTQAVEWQKKFPSNPPLFIAVNLSARNIKHPNLVENVKEVLEETKLEPDRLWLEITEKVSAPDDESAIEVLKKLRSLGIRISLDDFGSGYSALNYLARFPIDVLKIDRSFVKMIHVDKDSQKIIEMIKTLASHLRLDVIAEGVEKAEQKSFLQSINCEYAQGYYYAKPLDAISATELLASRRKW</sequence>
<dbReference type="PROSITE" id="PS50006">
    <property type="entry name" value="FHA_DOMAIN"/>
    <property type="match status" value="1"/>
</dbReference>
<evidence type="ECO:0000313" key="5">
    <source>
        <dbReference type="Proteomes" id="UP000614469"/>
    </source>
</evidence>
<dbReference type="InterPro" id="IPR035919">
    <property type="entry name" value="EAL_sf"/>
</dbReference>
<dbReference type="CDD" id="cd01948">
    <property type="entry name" value="EAL"/>
    <property type="match status" value="1"/>
</dbReference>
<dbReference type="Gene3D" id="3.30.70.270">
    <property type="match status" value="1"/>
</dbReference>
<reference evidence="4 5" key="1">
    <citation type="submission" date="2020-08" db="EMBL/GenBank/DDBJ databases">
        <title>Bridging the membrane lipid divide: bacteria of the FCB group superphylum have the potential to synthesize archaeal ether lipids.</title>
        <authorList>
            <person name="Villanueva L."/>
            <person name="Von Meijenfeldt F.A.B."/>
            <person name="Westbye A.B."/>
            <person name="Yadav S."/>
            <person name="Hopmans E.C."/>
            <person name="Dutilh B.E."/>
            <person name="Sinninghe Damste J.S."/>
        </authorList>
    </citation>
    <scope>NUCLEOTIDE SEQUENCE [LARGE SCALE GENOMIC DNA]</scope>
    <source>
        <strain evidence="4">NIOZ-UU36</strain>
    </source>
</reference>
<dbReference type="CDD" id="cd00060">
    <property type="entry name" value="FHA"/>
    <property type="match status" value="1"/>
</dbReference>
<dbReference type="SMART" id="SM00267">
    <property type="entry name" value="GGDEF"/>
    <property type="match status" value="1"/>
</dbReference>
<dbReference type="Gene3D" id="3.30.450.40">
    <property type="match status" value="1"/>
</dbReference>
<dbReference type="InterPro" id="IPR052155">
    <property type="entry name" value="Biofilm_reg_signaling"/>
</dbReference>
<dbReference type="SMART" id="SM00240">
    <property type="entry name" value="FHA"/>
    <property type="match status" value="1"/>
</dbReference>
<dbReference type="AlphaFoldDB" id="A0A8J6TJJ3"/>
<comment type="caution">
    <text evidence="4">The sequence shown here is derived from an EMBL/GenBank/DDBJ whole genome shotgun (WGS) entry which is preliminary data.</text>
</comment>
<dbReference type="SMART" id="SM00052">
    <property type="entry name" value="EAL"/>
    <property type="match status" value="1"/>
</dbReference>
<dbReference type="Gene3D" id="2.60.200.20">
    <property type="match status" value="1"/>
</dbReference>
<dbReference type="Pfam" id="PF00498">
    <property type="entry name" value="FHA"/>
    <property type="match status" value="1"/>
</dbReference>
<dbReference type="SUPFAM" id="SSF49879">
    <property type="entry name" value="SMAD/FHA domain"/>
    <property type="match status" value="1"/>
</dbReference>
<dbReference type="PANTHER" id="PTHR44757:SF2">
    <property type="entry name" value="BIOFILM ARCHITECTURE MAINTENANCE PROTEIN MBAA"/>
    <property type="match status" value="1"/>
</dbReference>
<dbReference type="InterPro" id="IPR029787">
    <property type="entry name" value="Nucleotide_cyclase"/>
</dbReference>
<dbReference type="InterPro" id="IPR000253">
    <property type="entry name" value="FHA_dom"/>
</dbReference>
<dbReference type="EMBL" id="JACNJN010000116">
    <property type="protein sequence ID" value="MBC8335607.1"/>
    <property type="molecule type" value="Genomic_DNA"/>
</dbReference>
<dbReference type="PANTHER" id="PTHR44757">
    <property type="entry name" value="DIGUANYLATE CYCLASE DGCP"/>
    <property type="match status" value="1"/>
</dbReference>
<dbReference type="Pfam" id="PF00563">
    <property type="entry name" value="EAL"/>
    <property type="match status" value="1"/>
</dbReference>
<feature type="domain" description="FHA" evidence="1">
    <location>
        <begin position="31"/>
        <end position="82"/>
    </location>
</feature>
<protein>
    <submittedName>
        <fullName evidence="4">EAL domain-containing protein</fullName>
    </submittedName>
</protein>
<evidence type="ECO:0000259" key="2">
    <source>
        <dbReference type="PROSITE" id="PS50883"/>
    </source>
</evidence>
<dbReference type="Gene3D" id="3.20.20.450">
    <property type="entry name" value="EAL domain"/>
    <property type="match status" value="1"/>
</dbReference>
<dbReference type="InterPro" id="IPR001633">
    <property type="entry name" value="EAL_dom"/>
</dbReference>